<dbReference type="SUPFAM" id="SSF56436">
    <property type="entry name" value="C-type lectin-like"/>
    <property type="match status" value="1"/>
</dbReference>
<feature type="domain" description="Sulfatase-modifying factor enzyme-like" evidence="2">
    <location>
        <begin position="1"/>
        <end position="272"/>
    </location>
</feature>
<evidence type="ECO:0000313" key="3">
    <source>
        <dbReference type="EMBL" id="AHG88239.1"/>
    </source>
</evidence>
<evidence type="ECO:0000313" key="4">
    <source>
        <dbReference type="Proteomes" id="UP000019151"/>
    </source>
</evidence>
<dbReference type="HOGENOM" id="CLU_012431_4_0_0"/>
<evidence type="ECO:0000259" key="2">
    <source>
        <dbReference type="Pfam" id="PF03781"/>
    </source>
</evidence>
<dbReference type="InterPro" id="IPR016187">
    <property type="entry name" value="CTDL_fold"/>
</dbReference>
<dbReference type="eggNOG" id="COG1262">
    <property type="taxonomic scope" value="Bacteria"/>
</dbReference>
<sequence>MVYVPGGVVHVGSTRGGPDERPVFAARVRPFFLDRRLVAVAQFRRFVESTHYVTDAERFGDAGVMDPDTGEWVLVSGATWHHPLGPGTPPAPDDHPVTQVSWRDAAAYARWAGRRLPTEVEWEHAARGAVDSRAPYAWGDRLVVAGRYMANTGELAATRDTVHMGEPDPARRAARQHPSADDGHLMTSPVGAYGETRLRLSDMGGNVWEWTDSWYRPYADRDAPYVPTPASERVQRGGSFLCSTDFCHGYRVSARSHATPETASFHVGFRTAADVPEPGDHR</sequence>
<dbReference type="InParanoid" id="W0RAY3"/>
<dbReference type="InterPro" id="IPR042095">
    <property type="entry name" value="SUMF_sf"/>
</dbReference>
<dbReference type="AlphaFoldDB" id="W0RAY3"/>
<dbReference type="PANTHER" id="PTHR23150:SF19">
    <property type="entry name" value="FORMYLGLYCINE-GENERATING ENZYME"/>
    <property type="match status" value="1"/>
</dbReference>
<dbReference type="Proteomes" id="UP000019151">
    <property type="component" value="Chromosome"/>
</dbReference>
<dbReference type="PANTHER" id="PTHR23150">
    <property type="entry name" value="SULFATASE MODIFYING FACTOR 1, 2"/>
    <property type="match status" value="1"/>
</dbReference>
<dbReference type="STRING" id="861299.J421_0702"/>
<feature type="region of interest" description="Disordered" evidence="1">
    <location>
        <begin position="165"/>
        <end position="188"/>
    </location>
</feature>
<protein>
    <submittedName>
        <fullName evidence="3">Sulphatase-modifying factor protein</fullName>
    </submittedName>
</protein>
<dbReference type="KEGG" id="gba:J421_0702"/>
<organism evidence="3 4">
    <name type="scientific">Gemmatirosa kalamazoonensis</name>
    <dbReference type="NCBI Taxonomy" id="861299"/>
    <lineage>
        <taxon>Bacteria</taxon>
        <taxon>Pseudomonadati</taxon>
        <taxon>Gemmatimonadota</taxon>
        <taxon>Gemmatimonadia</taxon>
        <taxon>Gemmatimonadales</taxon>
        <taxon>Gemmatimonadaceae</taxon>
        <taxon>Gemmatirosa</taxon>
    </lineage>
</organism>
<name>W0RAY3_9BACT</name>
<dbReference type="EMBL" id="CP007128">
    <property type="protein sequence ID" value="AHG88239.1"/>
    <property type="molecule type" value="Genomic_DNA"/>
</dbReference>
<dbReference type="Pfam" id="PF03781">
    <property type="entry name" value="FGE-sulfatase"/>
    <property type="match status" value="1"/>
</dbReference>
<dbReference type="GO" id="GO:0120147">
    <property type="term" value="F:formylglycine-generating oxidase activity"/>
    <property type="evidence" value="ECO:0007669"/>
    <property type="project" value="TreeGrafter"/>
</dbReference>
<keyword evidence="4" id="KW-1185">Reference proteome</keyword>
<dbReference type="InterPro" id="IPR051043">
    <property type="entry name" value="Sulfatase_Mod_Factor_Kinase"/>
</dbReference>
<evidence type="ECO:0000256" key="1">
    <source>
        <dbReference type="SAM" id="MobiDB-lite"/>
    </source>
</evidence>
<dbReference type="InterPro" id="IPR005532">
    <property type="entry name" value="SUMF_dom"/>
</dbReference>
<proteinExistence type="predicted"/>
<gene>
    <name evidence="3" type="ORF">J421_0702</name>
</gene>
<accession>W0RAY3</accession>
<reference evidence="3 4" key="1">
    <citation type="journal article" date="2014" name="Genome Announc.">
        <title>Genome Sequence and Methylome of Soil Bacterium Gemmatirosa kalamazoonensis KBS708T, a Member of the Rarely Cultivated Gemmatimonadetes Phylum.</title>
        <authorList>
            <person name="Debruyn J.M."/>
            <person name="Radosevich M."/>
            <person name="Wommack K.E."/>
            <person name="Polson S.W."/>
            <person name="Hauser L.J."/>
            <person name="Fawaz M.N."/>
            <person name="Korlach J."/>
            <person name="Tsai Y.C."/>
        </authorList>
    </citation>
    <scope>NUCLEOTIDE SEQUENCE [LARGE SCALE GENOMIC DNA]</scope>
    <source>
        <strain evidence="3 4">KBS708</strain>
    </source>
</reference>
<dbReference type="Gene3D" id="3.90.1580.10">
    <property type="entry name" value="paralog of FGE (formylglycine-generating enzyme)"/>
    <property type="match status" value="1"/>
</dbReference>